<evidence type="ECO:0000256" key="1">
    <source>
        <dbReference type="ARBA" id="ARBA00008777"/>
    </source>
</evidence>
<dbReference type="InterPro" id="IPR036373">
    <property type="entry name" value="Ribosomal_bL17_sf"/>
</dbReference>
<dbReference type="AlphaFoldDB" id="A0A3R9ZL05"/>
<dbReference type="Pfam" id="PF01196">
    <property type="entry name" value="Ribosomal_L17"/>
    <property type="match status" value="1"/>
</dbReference>
<dbReference type="GO" id="GO:0003735">
    <property type="term" value="F:structural constituent of ribosome"/>
    <property type="evidence" value="ECO:0007669"/>
    <property type="project" value="InterPro"/>
</dbReference>
<comment type="subunit">
    <text evidence="4">Part of the 50S ribosomal subunit. Contacts protein L32.</text>
</comment>
<dbReference type="EMBL" id="RXFM01000053">
    <property type="protein sequence ID" value="RST65384.1"/>
    <property type="molecule type" value="Genomic_DNA"/>
</dbReference>
<dbReference type="PROSITE" id="PS01167">
    <property type="entry name" value="RIBOSOMAL_L17"/>
    <property type="match status" value="1"/>
</dbReference>
<dbReference type="RefSeq" id="WP_126044891.1">
    <property type="nucleotide sequence ID" value="NZ_RXFM01000053.1"/>
</dbReference>
<evidence type="ECO:0000313" key="6">
    <source>
        <dbReference type="EMBL" id="RST65384.1"/>
    </source>
</evidence>
<dbReference type="SUPFAM" id="SSF64263">
    <property type="entry name" value="Prokaryotic ribosomal protein L17"/>
    <property type="match status" value="1"/>
</dbReference>
<dbReference type="Proteomes" id="UP000279470">
    <property type="component" value="Unassembled WGS sequence"/>
</dbReference>
<reference evidence="7" key="1">
    <citation type="submission" date="2018-11" db="EMBL/GenBank/DDBJ databases">
        <title>Phylogenetic, genomic, and biogeographic characterization of a novel and ubiquitous marine invertebrate-associated Rickettsiales parasite, Candidatus Marinoinvertebrata rohwerii, gen. nov., sp. nov.</title>
        <authorList>
            <person name="Klinges J.G."/>
            <person name="Rosales S.M."/>
            <person name="Mcminds R."/>
            <person name="Shaver E.C."/>
            <person name="Shantz A."/>
            <person name="Peters E.C."/>
            <person name="Burkepile D.E."/>
            <person name="Silliman B.R."/>
            <person name="Vega Thurber R.L."/>
        </authorList>
    </citation>
    <scope>NUCLEOTIDE SEQUENCE [LARGE SCALE GENOMIC DNA]</scope>
    <source>
        <strain evidence="7">a_cerv_44</strain>
    </source>
</reference>
<dbReference type="GO" id="GO:0006412">
    <property type="term" value="P:translation"/>
    <property type="evidence" value="ECO:0007669"/>
    <property type="project" value="UniProtKB-UniRule"/>
</dbReference>
<evidence type="ECO:0000256" key="2">
    <source>
        <dbReference type="ARBA" id="ARBA00022980"/>
    </source>
</evidence>
<evidence type="ECO:0000256" key="3">
    <source>
        <dbReference type="ARBA" id="ARBA00023274"/>
    </source>
</evidence>
<evidence type="ECO:0000256" key="5">
    <source>
        <dbReference type="RuleBase" id="RU000660"/>
    </source>
</evidence>
<dbReference type="InterPro" id="IPR047859">
    <property type="entry name" value="Ribosomal_bL17_CS"/>
</dbReference>
<keyword evidence="3 4" id="KW-0687">Ribonucleoprotein</keyword>
<proteinExistence type="inferred from homology"/>
<dbReference type="OrthoDB" id="9809073at2"/>
<evidence type="ECO:0000313" key="7">
    <source>
        <dbReference type="Proteomes" id="UP000279470"/>
    </source>
</evidence>
<name>A0A3R9ZL05_9RICK</name>
<keyword evidence="7" id="KW-1185">Reference proteome</keyword>
<gene>
    <name evidence="4" type="primary">rplQ</name>
    <name evidence="6" type="ORF">EIC27_04270</name>
</gene>
<organism evidence="6 7">
    <name type="scientific">Candidatus Aquarickettsia rohweri</name>
    <dbReference type="NCBI Taxonomy" id="2602574"/>
    <lineage>
        <taxon>Bacteria</taxon>
        <taxon>Pseudomonadati</taxon>
        <taxon>Pseudomonadota</taxon>
        <taxon>Alphaproteobacteria</taxon>
        <taxon>Rickettsiales</taxon>
        <taxon>Candidatus Midichloriaceae</taxon>
        <taxon>Candidatus Aquarickettsia</taxon>
    </lineage>
</organism>
<sequence>MIHKRNKRKFSRRSAHRTSLLRNLSKSLINCEQITTTLPKAKSLRSVVEKLITIGKNNSLHSRRQLISKLGGSLKETDKILNVLSLRYKERKGGYTRVVKAGYRKGDCAPMAIIQFV</sequence>
<comment type="caution">
    <text evidence="6">The sequence shown here is derived from an EMBL/GenBank/DDBJ whole genome shotgun (WGS) entry which is preliminary data.</text>
</comment>
<dbReference type="PANTHER" id="PTHR14413">
    <property type="entry name" value="RIBOSOMAL PROTEIN L17"/>
    <property type="match status" value="1"/>
</dbReference>
<dbReference type="GO" id="GO:0022625">
    <property type="term" value="C:cytosolic large ribosomal subunit"/>
    <property type="evidence" value="ECO:0007669"/>
    <property type="project" value="TreeGrafter"/>
</dbReference>
<comment type="similarity">
    <text evidence="1 4 5">Belongs to the bacterial ribosomal protein bL17 family.</text>
</comment>
<dbReference type="PANTHER" id="PTHR14413:SF16">
    <property type="entry name" value="LARGE RIBOSOMAL SUBUNIT PROTEIN BL17M"/>
    <property type="match status" value="1"/>
</dbReference>
<evidence type="ECO:0000256" key="4">
    <source>
        <dbReference type="HAMAP-Rule" id="MF_01368"/>
    </source>
</evidence>
<dbReference type="HAMAP" id="MF_01368">
    <property type="entry name" value="Ribosomal_bL17"/>
    <property type="match status" value="1"/>
</dbReference>
<dbReference type="Gene3D" id="3.90.1030.10">
    <property type="entry name" value="Ribosomal protein L17"/>
    <property type="match status" value="1"/>
</dbReference>
<dbReference type="NCBIfam" id="TIGR00059">
    <property type="entry name" value="L17"/>
    <property type="match status" value="1"/>
</dbReference>
<keyword evidence="2 4" id="KW-0689">Ribosomal protein</keyword>
<protein>
    <recommendedName>
        <fullName evidence="4">Large ribosomal subunit protein bL17</fullName>
    </recommendedName>
</protein>
<dbReference type="InterPro" id="IPR000456">
    <property type="entry name" value="Ribosomal_bL17"/>
</dbReference>
<accession>A0A3R9ZL05</accession>